<dbReference type="SUPFAM" id="SSF51197">
    <property type="entry name" value="Clavaminate synthase-like"/>
    <property type="match status" value="1"/>
</dbReference>
<feature type="region of interest" description="Disordered" evidence="1">
    <location>
        <begin position="169"/>
        <end position="195"/>
    </location>
</feature>
<dbReference type="GO" id="GO:0016706">
    <property type="term" value="F:2-oxoglutarate-dependent dioxygenase activity"/>
    <property type="evidence" value="ECO:0007669"/>
    <property type="project" value="UniProtKB-ARBA"/>
</dbReference>
<evidence type="ECO:0000256" key="1">
    <source>
        <dbReference type="SAM" id="MobiDB-lite"/>
    </source>
</evidence>
<keyword evidence="3" id="KW-1185">Reference proteome</keyword>
<reference evidence="2 3" key="1">
    <citation type="submission" date="2019-02" db="EMBL/GenBank/DDBJ databases">
        <title>Sequencing the genomes of 1000 actinobacteria strains.</title>
        <authorList>
            <person name="Klenk H.-P."/>
        </authorList>
    </citation>
    <scope>NUCLEOTIDE SEQUENCE [LARGE SCALE GENOMIC DNA]</scope>
    <source>
        <strain evidence="2 3">DSM 45779</strain>
    </source>
</reference>
<evidence type="ECO:0000313" key="3">
    <source>
        <dbReference type="Proteomes" id="UP000291591"/>
    </source>
</evidence>
<dbReference type="GO" id="GO:0005506">
    <property type="term" value="F:iron ion binding"/>
    <property type="evidence" value="ECO:0007669"/>
    <property type="project" value="UniProtKB-ARBA"/>
</dbReference>
<accession>A0A4Q7V4U1</accession>
<dbReference type="AlphaFoldDB" id="A0A4Q7V4U1"/>
<dbReference type="InterPro" id="IPR008775">
    <property type="entry name" value="Phytyl_CoA_dOase-like"/>
</dbReference>
<proteinExistence type="predicted"/>
<dbReference type="Pfam" id="PF05721">
    <property type="entry name" value="PhyH"/>
    <property type="match status" value="1"/>
</dbReference>
<gene>
    <name evidence="2" type="ORF">EV383_4699</name>
</gene>
<feature type="compositionally biased region" description="Basic and acidic residues" evidence="1">
    <location>
        <begin position="175"/>
        <end position="193"/>
    </location>
</feature>
<dbReference type="Proteomes" id="UP000291591">
    <property type="component" value="Unassembled WGS sequence"/>
</dbReference>
<name>A0A4Q7V4U1_PSEST</name>
<dbReference type="PANTHER" id="PTHR20883">
    <property type="entry name" value="PHYTANOYL-COA DIOXYGENASE DOMAIN CONTAINING 1"/>
    <property type="match status" value="1"/>
</dbReference>
<dbReference type="PANTHER" id="PTHR20883:SF48">
    <property type="entry name" value="ECTOINE DIOXYGENASE"/>
    <property type="match status" value="1"/>
</dbReference>
<evidence type="ECO:0000313" key="2">
    <source>
        <dbReference type="EMBL" id="RZT87773.1"/>
    </source>
</evidence>
<comment type="caution">
    <text evidence="2">The sequence shown here is derived from an EMBL/GenBank/DDBJ whole genome shotgun (WGS) entry which is preliminary data.</text>
</comment>
<organism evidence="2 3">
    <name type="scientific">Pseudonocardia sediminis</name>
    <dbReference type="NCBI Taxonomy" id="1397368"/>
    <lineage>
        <taxon>Bacteria</taxon>
        <taxon>Bacillati</taxon>
        <taxon>Actinomycetota</taxon>
        <taxon>Actinomycetes</taxon>
        <taxon>Pseudonocardiales</taxon>
        <taxon>Pseudonocardiaceae</taxon>
        <taxon>Pseudonocardia</taxon>
    </lineage>
</organism>
<protein>
    <submittedName>
        <fullName evidence="2">Ectoine hydroxylase</fullName>
    </submittedName>
</protein>
<dbReference type="EMBL" id="SHKL01000001">
    <property type="protein sequence ID" value="RZT87773.1"/>
    <property type="molecule type" value="Genomic_DNA"/>
</dbReference>
<sequence length="245" mass="26148">MDPTIRGDGYVLAPAAFDGAEVAELRSGLEAAVERAVALTGDVTEASTSDLGHRIQTVHDGGTPTSVHWEPGTGVPTVRNLRPVTHLDARLERYWSDPRLTGPAADLLGVDGVAPLTSKISVKRARVGSEYIWHQDHSFLSRFLGGRAASEVVTAMVFLDDADAGNGALSLVPGSHRDGPRPDDEPPRAHDADPVTVTAPAGSVVVFPTLMLHSSRANRSDRDRRALLYLFQPAGRPPLDESTRA</sequence>
<dbReference type="Gene3D" id="2.60.120.620">
    <property type="entry name" value="q2cbj1_9rhob like domain"/>
    <property type="match status" value="1"/>
</dbReference>